<keyword evidence="2" id="KW-0472">Membrane</keyword>
<feature type="transmembrane region" description="Helical" evidence="2">
    <location>
        <begin position="274"/>
        <end position="295"/>
    </location>
</feature>
<proteinExistence type="predicted"/>
<evidence type="ECO:0000313" key="3">
    <source>
        <dbReference type="EMBL" id="QNV37715.1"/>
    </source>
</evidence>
<feature type="transmembrane region" description="Helical" evidence="2">
    <location>
        <begin position="132"/>
        <end position="154"/>
    </location>
</feature>
<feature type="transmembrane region" description="Helical" evidence="2">
    <location>
        <begin position="242"/>
        <end position="262"/>
    </location>
</feature>
<feature type="transmembrane region" description="Helical" evidence="2">
    <location>
        <begin position="307"/>
        <end position="329"/>
    </location>
</feature>
<feature type="transmembrane region" description="Helical" evidence="2">
    <location>
        <begin position="9"/>
        <end position="30"/>
    </location>
</feature>
<dbReference type="KEGG" id="rter:IDM49_11055"/>
<reference evidence="3 4" key="1">
    <citation type="submission" date="2020-09" db="EMBL/GenBank/DDBJ databases">
        <title>Investigation of environmental microbes.</title>
        <authorList>
            <person name="Ou Y."/>
            <person name="Kang Q."/>
        </authorList>
    </citation>
    <scope>NUCLEOTIDE SEQUENCE [LARGE SCALE GENOMIC DNA]</scope>
    <source>
        <strain evidence="3 4">KJZ-14</strain>
    </source>
</reference>
<organism evidence="3 4">
    <name type="scientific">Rothia terrae</name>
    <dbReference type="NCBI Taxonomy" id="396015"/>
    <lineage>
        <taxon>Bacteria</taxon>
        <taxon>Bacillati</taxon>
        <taxon>Actinomycetota</taxon>
        <taxon>Actinomycetes</taxon>
        <taxon>Micrococcales</taxon>
        <taxon>Micrococcaceae</taxon>
        <taxon>Rothia</taxon>
    </lineage>
</organism>
<dbReference type="GO" id="GO:0015104">
    <property type="term" value="F:antimonite transmembrane transporter activity"/>
    <property type="evidence" value="ECO:0007669"/>
    <property type="project" value="TreeGrafter"/>
</dbReference>
<dbReference type="AlphaFoldDB" id="A0A7H2BDG9"/>
<name>A0A7H2BDG9_9MICC</name>
<dbReference type="GO" id="GO:0015105">
    <property type="term" value="F:arsenite transmembrane transporter activity"/>
    <property type="evidence" value="ECO:0007669"/>
    <property type="project" value="TreeGrafter"/>
</dbReference>
<dbReference type="GO" id="GO:0005886">
    <property type="term" value="C:plasma membrane"/>
    <property type="evidence" value="ECO:0007669"/>
    <property type="project" value="TreeGrafter"/>
</dbReference>
<gene>
    <name evidence="3" type="ORF">IDM49_11055</name>
</gene>
<dbReference type="PANTHER" id="PTHR43057:SF1">
    <property type="entry name" value="ARSENICAL-RESISTANCE PROTEIN 3"/>
    <property type="match status" value="1"/>
</dbReference>
<feature type="transmembrane region" description="Helical" evidence="2">
    <location>
        <begin position="211"/>
        <end position="230"/>
    </location>
</feature>
<dbReference type="GeneID" id="96624779"/>
<accession>A0A7H2BDG9</accession>
<dbReference type="RefSeq" id="WP_190724547.1">
    <property type="nucleotide sequence ID" value="NZ_CP061539.1"/>
</dbReference>
<dbReference type="InterPro" id="IPR004706">
    <property type="entry name" value="Arsenical-R_Acr3"/>
</dbReference>
<evidence type="ECO:0000256" key="2">
    <source>
        <dbReference type="SAM" id="Phobius"/>
    </source>
</evidence>
<feature type="transmembrane region" description="Helical" evidence="2">
    <location>
        <begin position="36"/>
        <end position="54"/>
    </location>
</feature>
<evidence type="ECO:0000313" key="4">
    <source>
        <dbReference type="Proteomes" id="UP000516404"/>
    </source>
</evidence>
<keyword evidence="2" id="KW-1133">Transmembrane helix</keyword>
<keyword evidence="4" id="KW-1185">Reference proteome</keyword>
<dbReference type="GO" id="GO:0015297">
    <property type="term" value="F:antiporter activity"/>
    <property type="evidence" value="ECO:0007669"/>
    <property type="project" value="InterPro"/>
</dbReference>
<sequence>MQWIQKHQVALYLLALSMGALAALATGGATASLEPLILPALALLLAATFMMMPLQKVKAAPAFRGFLALLFGVNALLAPLVVLGLLSIFDSLDDITTFTVALVLLAPCIDYVVVFAGLAGADARKLLSATPALLLGQVVMIPVWLWVFGAVGLWSRVPWNLATVVDSAPDVAVALSAVIVPLMCAWGAQKLAVCGGNLARIEATSRKLSELFMMPLMMLVLFTSVAAHFYEVAGQRSLVTPALVYVVFALTMWVAGSLYVRWLGRSQHPDACRAVVFSGVTRNALVMMPVALALASTLPDAGVAARIPLVVVTQTLVELCVMVLMVRFFTGFLKKQYFS</sequence>
<feature type="transmembrane region" description="Helical" evidence="2">
    <location>
        <begin position="66"/>
        <end position="89"/>
    </location>
</feature>
<dbReference type="Proteomes" id="UP000516404">
    <property type="component" value="Chromosome"/>
</dbReference>
<dbReference type="PANTHER" id="PTHR43057">
    <property type="entry name" value="ARSENITE EFFLUX TRANSPORTER"/>
    <property type="match status" value="1"/>
</dbReference>
<dbReference type="Gene3D" id="1.20.1530.20">
    <property type="match status" value="1"/>
</dbReference>
<dbReference type="InterPro" id="IPR038770">
    <property type="entry name" value="Na+/solute_symporter_sf"/>
</dbReference>
<protein>
    <submittedName>
        <fullName evidence="3">Arsenic resistance protein</fullName>
    </submittedName>
</protein>
<evidence type="ECO:0000256" key="1">
    <source>
        <dbReference type="ARBA" id="ARBA00022448"/>
    </source>
</evidence>
<feature type="transmembrane region" description="Helical" evidence="2">
    <location>
        <begin position="174"/>
        <end position="199"/>
    </location>
</feature>
<keyword evidence="2" id="KW-0812">Transmembrane</keyword>
<dbReference type="EMBL" id="CP061539">
    <property type="protein sequence ID" value="QNV37715.1"/>
    <property type="molecule type" value="Genomic_DNA"/>
</dbReference>
<keyword evidence="1" id="KW-0813">Transport</keyword>
<feature type="transmembrane region" description="Helical" evidence="2">
    <location>
        <begin position="95"/>
        <end position="120"/>
    </location>
</feature>